<evidence type="ECO:0008006" key="3">
    <source>
        <dbReference type="Google" id="ProtNLM"/>
    </source>
</evidence>
<dbReference type="EMBL" id="QYUQ01000002">
    <property type="protein sequence ID" value="RJG03680.1"/>
    <property type="molecule type" value="Genomic_DNA"/>
</dbReference>
<accession>A0A3A3GRU4</accession>
<organism evidence="1 2">
    <name type="scientific">Noviherbaspirillum sedimenti</name>
    <dbReference type="NCBI Taxonomy" id="2320865"/>
    <lineage>
        <taxon>Bacteria</taxon>
        <taxon>Pseudomonadati</taxon>
        <taxon>Pseudomonadota</taxon>
        <taxon>Betaproteobacteria</taxon>
        <taxon>Burkholderiales</taxon>
        <taxon>Oxalobacteraceae</taxon>
        <taxon>Noviherbaspirillum</taxon>
    </lineage>
</organism>
<comment type="caution">
    <text evidence="1">The sequence shown here is derived from an EMBL/GenBank/DDBJ whole genome shotgun (WGS) entry which is preliminary data.</text>
</comment>
<proteinExistence type="predicted"/>
<sequence length="95" mass="11041">MNKRNTNASYDPARLLDALLHHLHLDNDTALSRRLNVANQVIFSIRHGHLPVAASMLLWMQEASGLSMRELRLFLGDRRATWRPAYAIRRSYCKR</sequence>
<protein>
    <recommendedName>
        <fullName evidence="3">XRE family transcriptional regulator</fullName>
    </recommendedName>
</protein>
<reference evidence="2" key="1">
    <citation type="submission" date="2018-09" db="EMBL/GenBank/DDBJ databases">
        <authorList>
            <person name="Zhu H."/>
        </authorList>
    </citation>
    <scope>NUCLEOTIDE SEQUENCE [LARGE SCALE GENOMIC DNA]</scope>
    <source>
        <strain evidence="2">K1S02-23</strain>
    </source>
</reference>
<dbReference type="AlphaFoldDB" id="A0A3A3GRU4"/>
<name>A0A3A3GRU4_9BURK</name>
<gene>
    <name evidence="1" type="ORF">D3878_20530</name>
</gene>
<dbReference type="OrthoDB" id="8780169at2"/>
<dbReference type="Proteomes" id="UP000266327">
    <property type="component" value="Unassembled WGS sequence"/>
</dbReference>
<dbReference type="RefSeq" id="WP_119787168.1">
    <property type="nucleotide sequence ID" value="NZ_QYUQ01000002.1"/>
</dbReference>
<evidence type="ECO:0000313" key="1">
    <source>
        <dbReference type="EMBL" id="RJG03680.1"/>
    </source>
</evidence>
<evidence type="ECO:0000313" key="2">
    <source>
        <dbReference type="Proteomes" id="UP000266327"/>
    </source>
</evidence>
<keyword evidence="2" id="KW-1185">Reference proteome</keyword>